<gene>
    <name evidence="2" type="ORF">GCM10009020_08280</name>
</gene>
<dbReference type="Pfam" id="PF26455">
    <property type="entry name" value="DUF8134"/>
    <property type="match status" value="1"/>
</dbReference>
<evidence type="ECO:0000313" key="3">
    <source>
        <dbReference type="Proteomes" id="UP001500420"/>
    </source>
</evidence>
<reference evidence="2 3" key="1">
    <citation type="journal article" date="2019" name="Int. J. Syst. Evol. Microbiol.">
        <title>The Global Catalogue of Microorganisms (GCM) 10K type strain sequencing project: providing services to taxonomists for standard genome sequencing and annotation.</title>
        <authorList>
            <consortium name="The Broad Institute Genomics Platform"/>
            <consortium name="The Broad Institute Genome Sequencing Center for Infectious Disease"/>
            <person name="Wu L."/>
            <person name="Ma J."/>
        </authorList>
    </citation>
    <scope>NUCLEOTIDE SEQUENCE [LARGE SCALE GENOMIC DNA]</scope>
    <source>
        <strain evidence="2 3">JCM 16328</strain>
    </source>
</reference>
<dbReference type="Proteomes" id="UP001500420">
    <property type="component" value="Unassembled WGS sequence"/>
</dbReference>
<evidence type="ECO:0000259" key="1">
    <source>
        <dbReference type="Pfam" id="PF26455"/>
    </source>
</evidence>
<dbReference type="EMBL" id="BAAADV010000001">
    <property type="protein sequence ID" value="GAA0665544.1"/>
    <property type="molecule type" value="Genomic_DNA"/>
</dbReference>
<sequence>MTVAVRTLDDGAWISINDSRAVSNSGIWPLAHYDFCDCEVAYVLLESFYDVGIDHHEVVVGTIGQCIECGHQDSIDDFPVGRIVDGEFHAYEASEFQSLVEPEE</sequence>
<dbReference type="AlphaFoldDB" id="A0AAV3T7D7"/>
<feature type="domain" description="DUF8134" evidence="1">
    <location>
        <begin position="1"/>
        <end position="100"/>
    </location>
</feature>
<organism evidence="2 3">
    <name type="scientific">Natronoarchaeum mannanilyticum</name>
    <dbReference type="NCBI Taxonomy" id="926360"/>
    <lineage>
        <taxon>Archaea</taxon>
        <taxon>Methanobacteriati</taxon>
        <taxon>Methanobacteriota</taxon>
        <taxon>Stenosarchaea group</taxon>
        <taxon>Halobacteria</taxon>
        <taxon>Halobacteriales</taxon>
        <taxon>Natronoarchaeaceae</taxon>
    </lineage>
</organism>
<proteinExistence type="predicted"/>
<dbReference type="InterPro" id="IPR058447">
    <property type="entry name" value="DUF8134"/>
</dbReference>
<comment type="caution">
    <text evidence="2">The sequence shown here is derived from an EMBL/GenBank/DDBJ whole genome shotgun (WGS) entry which is preliminary data.</text>
</comment>
<accession>A0AAV3T7D7</accession>
<protein>
    <recommendedName>
        <fullName evidence="1">DUF8134 domain-containing protein</fullName>
    </recommendedName>
</protein>
<keyword evidence="3" id="KW-1185">Reference proteome</keyword>
<dbReference type="RefSeq" id="WP_343772617.1">
    <property type="nucleotide sequence ID" value="NZ_BAAADV010000001.1"/>
</dbReference>
<evidence type="ECO:0000313" key="2">
    <source>
        <dbReference type="EMBL" id="GAA0665544.1"/>
    </source>
</evidence>
<name>A0AAV3T7D7_9EURY</name>